<evidence type="ECO:0000313" key="14">
    <source>
        <dbReference type="EMBL" id="KEZ22242.1"/>
    </source>
</evidence>
<dbReference type="InterPro" id="IPR023585">
    <property type="entry name" value="Ile-tRNA-ligase_type1"/>
</dbReference>
<evidence type="ECO:0000256" key="7">
    <source>
        <dbReference type="ARBA" id="ARBA00023146"/>
    </source>
</evidence>
<dbReference type="OrthoDB" id="9810365at2"/>
<accession>A0A084EWA0</accession>
<evidence type="ECO:0000256" key="4">
    <source>
        <dbReference type="ARBA" id="ARBA00022741"/>
    </source>
</evidence>
<comment type="function">
    <text evidence="8 10">Catalyzes the attachment of isoleucine to tRNA(Ile). As IleRS can inadvertently accommodate and process structurally similar amino acids such as valine, to avoid such errors it has two additional distinct tRNA(Ile)-dependent editing activities. One activity is designated as 'pretransfer' editing and involves the hydrolysis of activated Val-AMP. The other activity is designated 'posttransfer' editing and involves deacylation of mischarged Val-tRNA(Ile).</text>
</comment>
<evidence type="ECO:0000256" key="9">
    <source>
        <dbReference type="ARBA" id="ARBA00048359"/>
    </source>
</evidence>
<proteinExistence type="inferred from homology"/>
<dbReference type="Gene3D" id="3.40.50.620">
    <property type="entry name" value="HUPs"/>
    <property type="match status" value="2"/>
</dbReference>
<dbReference type="GO" id="GO:0002161">
    <property type="term" value="F:aminoacyl-tRNA deacylase activity"/>
    <property type="evidence" value="ECO:0007669"/>
    <property type="project" value="InterPro"/>
</dbReference>
<dbReference type="Pfam" id="PF06827">
    <property type="entry name" value="zf-FPG_IleRS"/>
    <property type="match status" value="1"/>
</dbReference>
<dbReference type="InterPro" id="IPR009008">
    <property type="entry name" value="Val/Leu/Ile-tRNA-synth_edit"/>
</dbReference>
<dbReference type="InterPro" id="IPR010663">
    <property type="entry name" value="Znf_FPG/IleRS"/>
</dbReference>
<keyword evidence="3 10" id="KW-0436">Ligase</keyword>
<evidence type="ECO:0000256" key="2">
    <source>
        <dbReference type="ARBA" id="ARBA00022490"/>
    </source>
</evidence>
<protein>
    <recommendedName>
        <fullName evidence="10">Isoleucine--tRNA ligase</fullName>
        <ecNumber evidence="10">6.1.1.5</ecNumber>
    </recommendedName>
    <alternativeName>
        <fullName evidence="10">Isoleucyl-tRNA synthetase</fullName>
        <shortName evidence="10">IleRS</shortName>
    </alternativeName>
</protein>
<comment type="caution">
    <text evidence="10">Lacks conserved residue(s) required for the propagation of feature annotation.</text>
</comment>
<evidence type="ECO:0000256" key="6">
    <source>
        <dbReference type="ARBA" id="ARBA00022917"/>
    </source>
</evidence>
<evidence type="ECO:0000256" key="10">
    <source>
        <dbReference type="HAMAP-Rule" id="MF_02002"/>
    </source>
</evidence>
<dbReference type="RefSeq" id="WP_038103552.1">
    <property type="nucleotide sequence ID" value="NZ_JFDP01000087.1"/>
</dbReference>
<comment type="catalytic activity">
    <reaction evidence="9 10">
        <text>tRNA(Ile) + L-isoleucine + ATP = L-isoleucyl-tRNA(Ile) + AMP + diphosphate</text>
        <dbReference type="Rhea" id="RHEA:11060"/>
        <dbReference type="Rhea" id="RHEA-COMP:9666"/>
        <dbReference type="Rhea" id="RHEA-COMP:9695"/>
        <dbReference type="ChEBI" id="CHEBI:30616"/>
        <dbReference type="ChEBI" id="CHEBI:33019"/>
        <dbReference type="ChEBI" id="CHEBI:58045"/>
        <dbReference type="ChEBI" id="CHEBI:78442"/>
        <dbReference type="ChEBI" id="CHEBI:78528"/>
        <dbReference type="ChEBI" id="CHEBI:456215"/>
        <dbReference type="EC" id="6.1.1.5"/>
    </reaction>
</comment>
<dbReference type="Gene3D" id="1.10.730.20">
    <property type="match status" value="1"/>
</dbReference>
<keyword evidence="4 10" id="KW-0547">Nucleotide-binding</keyword>
<dbReference type="GO" id="GO:0004822">
    <property type="term" value="F:isoleucine-tRNA ligase activity"/>
    <property type="evidence" value="ECO:0007669"/>
    <property type="project" value="UniProtKB-UniRule"/>
</dbReference>
<reference evidence="14 15" key="1">
    <citation type="submission" date="2014-02" db="EMBL/GenBank/DDBJ databases">
        <title>Genome sequence of Ureaplasma diversum strain 246.</title>
        <authorList>
            <person name="Sirand-Pugnet P."/>
            <person name="Breton M."/>
            <person name="Dordet-Frisoni E."/>
            <person name="Baranowski E."/>
            <person name="Barre A."/>
            <person name="Couture C."/>
            <person name="Dupuy V."/>
            <person name="Gaurivaud P."/>
            <person name="Jacob D."/>
            <person name="Lemaitre C."/>
            <person name="Manso-Silvan L."/>
            <person name="Nikolski M."/>
            <person name="Nouvel L.-X."/>
            <person name="Poumarat F."/>
            <person name="Tardy F."/>
            <person name="Thebault P."/>
            <person name="Theil S."/>
            <person name="Citti C."/>
            <person name="Thiaucourt F."/>
            <person name="Blanchard A."/>
        </authorList>
    </citation>
    <scope>NUCLEOTIDE SEQUENCE [LARGE SCALE GENOMIC DNA]</scope>
    <source>
        <strain evidence="14 15">NCTC 246</strain>
    </source>
</reference>
<dbReference type="SUPFAM" id="SSF50677">
    <property type="entry name" value="ValRS/IleRS/LeuRS editing domain"/>
    <property type="match status" value="1"/>
</dbReference>
<comment type="domain">
    <text evidence="10">IleRS has two distinct active sites: one for aminoacylation and one for editing. The misactivated valine is translocated from the active site to the editing site, which sterically excludes the correctly activated isoleucine. The single editing site contains two valyl binding pockets, one specific for each substrate (Val-AMP or Val-tRNA(Ile)).</text>
</comment>
<dbReference type="Gene3D" id="1.10.10.830">
    <property type="entry name" value="Ile-tRNA synthetase CP2 domain-like"/>
    <property type="match status" value="1"/>
</dbReference>
<dbReference type="CDD" id="cd00818">
    <property type="entry name" value="IleRS_core"/>
    <property type="match status" value="1"/>
</dbReference>
<dbReference type="InterPro" id="IPR002301">
    <property type="entry name" value="Ile-tRNA-ligase"/>
</dbReference>
<dbReference type="GO" id="GO:0006428">
    <property type="term" value="P:isoleucyl-tRNA aminoacylation"/>
    <property type="evidence" value="ECO:0007669"/>
    <property type="project" value="UniProtKB-UniRule"/>
</dbReference>
<dbReference type="PRINTS" id="PR00984">
    <property type="entry name" value="TRNASYNTHILE"/>
</dbReference>
<dbReference type="InterPro" id="IPR001412">
    <property type="entry name" value="aa-tRNA-synth_I_CS"/>
</dbReference>
<feature type="domain" description="Aminoacyl-tRNA synthetase class Ia" evidence="11">
    <location>
        <begin position="27"/>
        <end position="629"/>
    </location>
</feature>
<dbReference type="GO" id="GO:0005829">
    <property type="term" value="C:cytosol"/>
    <property type="evidence" value="ECO:0007669"/>
    <property type="project" value="TreeGrafter"/>
</dbReference>
<dbReference type="InterPro" id="IPR033708">
    <property type="entry name" value="Anticodon_Ile_BEm"/>
</dbReference>
<keyword evidence="2 10" id="KW-0963">Cytoplasm</keyword>
<dbReference type="AlphaFoldDB" id="A0A084EWA0"/>
<dbReference type="Proteomes" id="UP000028537">
    <property type="component" value="Unassembled WGS sequence"/>
</dbReference>
<dbReference type="PANTHER" id="PTHR42765">
    <property type="entry name" value="SOLEUCYL-TRNA SYNTHETASE"/>
    <property type="match status" value="1"/>
</dbReference>
<dbReference type="NCBIfam" id="TIGR00392">
    <property type="entry name" value="ileS"/>
    <property type="match status" value="1"/>
</dbReference>
<evidence type="ECO:0000256" key="3">
    <source>
        <dbReference type="ARBA" id="ARBA00022598"/>
    </source>
</evidence>
<evidence type="ECO:0000259" key="11">
    <source>
        <dbReference type="Pfam" id="PF00133"/>
    </source>
</evidence>
<organism evidence="14 15">
    <name type="scientific">Ureaplasma diversum NCTC 246</name>
    <dbReference type="NCBI Taxonomy" id="1188241"/>
    <lineage>
        <taxon>Bacteria</taxon>
        <taxon>Bacillati</taxon>
        <taxon>Mycoplasmatota</taxon>
        <taxon>Mycoplasmoidales</taxon>
        <taxon>Mycoplasmoidaceae</taxon>
        <taxon>Ureaplasma</taxon>
    </lineage>
</organism>
<dbReference type="GO" id="GO:0000049">
    <property type="term" value="F:tRNA binding"/>
    <property type="evidence" value="ECO:0007669"/>
    <property type="project" value="InterPro"/>
</dbReference>
<keyword evidence="7 10" id="KW-0030">Aminoacyl-tRNA synthetase</keyword>
<keyword evidence="6 10" id="KW-0648">Protein biosynthesis</keyword>
<dbReference type="CDD" id="cd07960">
    <property type="entry name" value="Anticodon_Ia_Ile_BEm"/>
    <property type="match status" value="1"/>
</dbReference>
<evidence type="ECO:0000256" key="8">
    <source>
        <dbReference type="ARBA" id="ARBA00025217"/>
    </source>
</evidence>
<dbReference type="PANTHER" id="PTHR42765:SF1">
    <property type="entry name" value="ISOLEUCINE--TRNA LIGASE, MITOCHONDRIAL"/>
    <property type="match status" value="1"/>
</dbReference>
<feature type="binding site" evidence="10">
    <location>
        <position position="593"/>
    </location>
    <ligand>
        <name>ATP</name>
        <dbReference type="ChEBI" id="CHEBI:30616"/>
    </ligand>
</feature>
<dbReference type="InterPro" id="IPR050081">
    <property type="entry name" value="Ile-tRNA_ligase"/>
</dbReference>
<dbReference type="EMBL" id="JFDP01000087">
    <property type="protein sequence ID" value="KEZ22242.1"/>
    <property type="molecule type" value="Genomic_DNA"/>
</dbReference>
<dbReference type="SUPFAM" id="SSF52374">
    <property type="entry name" value="Nucleotidylyl transferase"/>
    <property type="match status" value="1"/>
</dbReference>
<feature type="domain" description="Methionyl/Valyl/Leucyl/Isoleucyl-tRNA synthetase anticodon-binding" evidence="13">
    <location>
        <begin position="672"/>
        <end position="823"/>
    </location>
</feature>
<dbReference type="Pfam" id="PF08264">
    <property type="entry name" value="Anticodon_1"/>
    <property type="match status" value="1"/>
</dbReference>
<evidence type="ECO:0000259" key="12">
    <source>
        <dbReference type="Pfam" id="PF06827"/>
    </source>
</evidence>
<evidence type="ECO:0000256" key="5">
    <source>
        <dbReference type="ARBA" id="ARBA00022840"/>
    </source>
</evidence>
<keyword evidence="15" id="KW-1185">Reference proteome</keyword>
<dbReference type="InterPro" id="IPR009080">
    <property type="entry name" value="tRNAsynth_Ia_anticodon-bd"/>
</dbReference>
<sequence length="896" mass="104252">MDYKSTLNMPFTEFEMKANLNTKEPKIQQFWDDHKIYEQLLAKNKNYPTFVLHDGPPYANGSIHIGHALNKILKDIIVTYKNMNRFYAPFIAGWDTHGLPIEVALAKKTKLANDSASKRRDQCKEYALEQIAIQKDQFQRLGLLTDFKTNYYTLDHQFEIDQLNLFKTLLEKGYIYQDFKPVFWSWSSQSALAESEIEYAERTSDAIFVKLMLKDDALFNNQNTALVIWTTTPWTLPANLAVAINPNISYSLIKTDSSQLIIATDLVESFTKKVGIENYSIIKTLDPKELEKKAYISPINNQECFVILDDYVSSIDGTGLVHNAPGFGLEDYYACKKYGIDALVNIDNYGKYNSLVNDPELENMFYEDANPVIIQRLKAKDLIIHHEKITHSVAHDWRTKKPVMYRATKQWFVSVENALEAILKTLDNDISSTNSKGIERMREMVINRKEWCISRQRVWGVPIPMIFDQDYNPINDLELVNHIINVLDQKGVNAWFELDVKEFLTEKYLNTNQTYYKEKDIMDVWFDSGSSYSILKHHNLNYPADLYLEGQDQYRGWFNSSIITGTILNNKAPYKFLLAHGMVLDGEGMKMSKSKGNVVDPLSVCNVYGADVLRIWIANSDYSSDIRISEDILKQNAEIYRRIRNTLFKYSLSVLADFDFKQHYTTNVRQEDLYVLKQFKDLMDQVKVAYETYNFMDVIRLFNKFVLELSSWYFENIKDDLYCLEINNVARRQIQSTVYFILKHSLIALTPIIPHTTEEAYSFLNADKLESVKLEEFLVDDDFKFSGDTDQMQAFFEIKDVVFNELEKARKQNLIKKNNEALVVLSKAMIKDAELANNTSLLKKWFNVAKVEFGDQLAVSNANFKKCLRCWNHYPDEEMYNDEVSKRCIEVMQKQK</sequence>
<dbReference type="PROSITE" id="PS00178">
    <property type="entry name" value="AA_TRNA_LIGASE_I"/>
    <property type="match status" value="1"/>
</dbReference>
<evidence type="ECO:0000259" key="13">
    <source>
        <dbReference type="Pfam" id="PF08264"/>
    </source>
</evidence>
<dbReference type="InterPro" id="IPR013155">
    <property type="entry name" value="M/V/L/I-tRNA-synth_anticd-bd"/>
</dbReference>
<dbReference type="Pfam" id="PF00133">
    <property type="entry name" value="tRNA-synt_1"/>
    <property type="match status" value="1"/>
</dbReference>
<dbReference type="InterPro" id="IPR014729">
    <property type="entry name" value="Rossmann-like_a/b/a_fold"/>
</dbReference>
<dbReference type="FunFam" id="3.40.50.620:FF:000152">
    <property type="entry name" value="Isoleucine--tRNA ligase"/>
    <property type="match status" value="1"/>
</dbReference>
<feature type="short sequence motif" description="'HIGH' region" evidence="10">
    <location>
        <begin position="57"/>
        <end position="67"/>
    </location>
</feature>
<name>A0A084EWA0_9BACT</name>
<dbReference type="GO" id="GO:0005524">
    <property type="term" value="F:ATP binding"/>
    <property type="evidence" value="ECO:0007669"/>
    <property type="project" value="UniProtKB-UniRule"/>
</dbReference>
<feature type="domain" description="Zinc finger FPG/IleRS-type" evidence="12">
    <location>
        <begin position="864"/>
        <end position="891"/>
    </location>
</feature>
<dbReference type="SUPFAM" id="SSF47323">
    <property type="entry name" value="Anticodon-binding domain of a subclass of class I aminoacyl-tRNA synthetases"/>
    <property type="match status" value="1"/>
</dbReference>
<evidence type="ECO:0000256" key="1">
    <source>
        <dbReference type="ARBA" id="ARBA00006887"/>
    </source>
</evidence>
<comment type="subcellular location">
    <subcellularLocation>
        <location evidence="10">Cytoplasm</location>
    </subcellularLocation>
</comment>
<dbReference type="HAMAP" id="MF_02002">
    <property type="entry name" value="Ile_tRNA_synth_type1"/>
    <property type="match status" value="1"/>
</dbReference>
<dbReference type="EC" id="6.1.1.5" evidence="10"/>
<evidence type="ECO:0000313" key="15">
    <source>
        <dbReference type="Proteomes" id="UP000028537"/>
    </source>
</evidence>
<comment type="subunit">
    <text evidence="10">Monomer.</text>
</comment>
<keyword evidence="5 10" id="KW-0067">ATP-binding</keyword>
<gene>
    <name evidence="10 14" type="primary">ileS</name>
    <name evidence="14" type="ORF">UDIV_6820</name>
</gene>
<feature type="short sequence motif" description="'KMSKS' region" evidence="10">
    <location>
        <begin position="590"/>
        <end position="594"/>
    </location>
</feature>
<dbReference type="eggNOG" id="COG0060">
    <property type="taxonomic scope" value="Bacteria"/>
</dbReference>
<comment type="similarity">
    <text evidence="1 10">Belongs to the class-I aminoacyl-tRNA synthetase family. IleS type 1 subfamily.</text>
</comment>
<comment type="caution">
    <text evidence="14">The sequence shown here is derived from an EMBL/GenBank/DDBJ whole genome shotgun (WGS) entry which is preliminary data.</text>
</comment>
<feature type="binding site" evidence="10">
    <location>
        <position position="549"/>
    </location>
    <ligand>
        <name>L-isoleucyl-5'-AMP</name>
        <dbReference type="ChEBI" id="CHEBI:178002"/>
    </ligand>
</feature>
<dbReference type="InterPro" id="IPR002300">
    <property type="entry name" value="aa-tRNA-synth_Ia"/>
</dbReference>